<dbReference type="PANTHER" id="PTHR11842:SF10">
    <property type="entry name" value="MITOTIC SPINDLE ASSEMBLY CHECKPOINT PROTEIN MAD2B"/>
    <property type="match status" value="1"/>
</dbReference>
<dbReference type="OrthoDB" id="21254at2759"/>
<feature type="region of interest" description="Disordered" evidence="2">
    <location>
        <begin position="190"/>
        <end position="212"/>
    </location>
</feature>
<accession>A0A9P8I413</accession>
<organism evidence="4 5">
    <name type="scientific">Glutinoglossum americanum</name>
    <dbReference type="NCBI Taxonomy" id="1670608"/>
    <lineage>
        <taxon>Eukaryota</taxon>
        <taxon>Fungi</taxon>
        <taxon>Dikarya</taxon>
        <taxon>Ascomycota</taxon>
        <taxon>Pezizomycotina</taxon>
        <taxon>Geoglossomycetes</taxon>
        <taxon>Geoglossales</taxon>
        <taxon>Geoglossaceae</taxon>
        <taxon>Glutinoglossum</taxon>
    </lineage>
</organism>
<evidence type="ECO:0000256" key="2">
    <source>
        <dbReference type="SAM" id="MobiDB-lite"/>
    </source>
</evidence>
<name>A0A9P8I413_9PEZI</name>
<dbReference type="InterPro" id="IPR003511">
    <property type="entry name" value="HORMA_dom"/>
</dbReference>
<protein>
    <recommendedName>
        <fullName evidence="3">HORMA domain-containing protein</fullName>
    </recommendedName>
</protein>
<dbReference type="EMBL" id="JAGHQL010000004">
    <property type="protein sequence ID" value="KAH0545581.1"/>
    <property type="molecule type" value="Genomic_DNA"/>
</dbReference>
<evidence type="ECO:0000256" key="1">
    <source>
        <dbReference type="ARBA" id="ARBA00010348"/>
    </source>
</evidence>
<dbReference type="InterPro" id="IPR036570">
    <property type="entry name" value="HORMA_dom_sf"/>
</dbReference>
<dbReference type="GO" id="GO:0016035">
    <property type="term" value="C:zeta DNA polymerase complex"/>
    <property type="evidence" value="ECO:0007669"/>
    <property type="project" value="TreeGrafter"/>
</dbReference>
<evidence type="ECO:0000313" key="4">
    <source>
        <dbReference type="EMBL" id="KAH0545581.1"/>
    </source>
</evidence>
<dbReference type="InterPro" id="IPR045091">
    <property type="entry name" value="Mad2-like"/>
</dbReference>
<keyword evidence="5" id="KW-1185">Reference proteome</keyword>
<evidence type="ECO:0000313" key="5">
    <source>
        <dbReference type="Proteomes" id="UP000698800"/>
    </source>
</evidence>
<dbReference type="AlphaFoldDB" id="A0A9P8I413"/>
<dbReference type="PANTHER" id="PTHR11842">
    <property type="entry name" value="MITOTIC SPINDLE ASSEMBLY CHECKPOINT PROTEIN MAD2"/>
    <property type="match status" value="1"/>
</dbReference>
<comment type="similarity">
    <text evidence="1">Belongs to the MAD2 family.</text>
</comment>
<evidence type="ECO:0000259" key="3">
    <source>
        <dbReference type="PROSITE" id="PS50815"/>
    </source>
</evidence>
<dbReference type="Pfam" id="PF02301">
    <property type="entry name" value="HORMA"/>
    <property type="match status" value="1"/>
</dbReference>
<reference evidence="4" key="1">
    <citation type="submission" date="2021-03" db="EMBL/GenBank/DDBJ databases">
        <title>Comparative genomics and phylogenomic investigation of the class Geoglossomycetes provide insights into ecological specialization and systematics.</title>
        <authorList>
            <person name="Melie T."/>
            <person name="Pirro S."/>
            <person name="Miller A.N."/>
            <person name="Quandt A."/>
        </authorList>
    </citation>
    <scope>NUCLEOTIDE SEQUENCE</scope>
    <source>
        <strain evidence="4">GBOQ0MN5Z8</strain>
    </source>
</reference>
<proteinExistence type="inferred from homology"/>
<comment type="caution">
    <text evidence="4">The sequence shown here is derived from an EMBL/GenBank/DDBJ whole genome shotgun (WGS) entry which is preliminary data.</text>
</comment>
<dbReference type="Gene3D" id="3.30.900.10">
    <property type="entry name" value="HORMA domain"/>
    <property type="match status" value="1"/>
</dbReference>
<sequence>MPTHTTLDTYQGLVSTFADFLVVAIHTVLYERDIYPRASFLSARKYNFPVRQNRHPKVCRWVADAVSAVETELLKGTVARVAVVIYSSASQPLERFVFDLSSFPAVPPAEATTPFLENSATVSLVDLAEQFRGVMQKLAFCGSSLTPLPENCSFTVCIELKANEEAPIGQTSTPWIPSQPSLQPVSVVAGGAEGESSGLGGSGGNSSIGKDLGGVKTTPVRAVESGSFVLEVWVEEGRAKMNGPPVVTSG</sequence>
<dbReference type="PROSITE" id="PS50815">
    <property type="entry name" value="HORMA"/>
    <property type="match status" value="1"/>
</dbReference>
<gene>
    <name evidence="4" type="ORF">FGG08_000412</name>
</gene>
<feature type="domain" description="HORMA" evidence="3">
    <location>
        <begin position="11"/>
        <end position="234"/>
    </location>
</feature>
<dbReference type="Proteomes" id="UP000698800">
    <property type="component" value="Unassembled WGS sequence"/>
</dbReference>
<dbReference type="SUPFAM" id="SSF56019">
    <property type="entry name" value="The spindle assembly checkpoint protein mad2"/>
    <property type="match status" value="1"/>
</dbReference>
<feature type="compositionally biased region" description="Gly residues" evidence="2">
    <location>
        <begin position="191"/>
        <end position="206"/>
    </location>
</feature>